<dbReference type="SUPFAM" id="SSF48403">
    <property type="entry name" value="Ankyrin repeat"/>
    <property type="match status" value="1"/>
</dbReference>
<proteinExistence type="predicted"/>
<dbReference type="SMART" id="SM00248">
    <property type="entry name" value="ANK"/>
    <property type="match status" value="3"/>
</dbReference>
<dbReference type="EMBL" id="MU006106">
    <property type="protein sequence ID" value="KAF2835943.1"/>
    <property type="molecule type" value="Genomic_DNA"/>
</dbReference>
<evidence type="ECO:0008006" key="3">
    <source>
        <dbReference type="Google" id="ProtNLM"/>
    </source>
</evidence>
<evidence type="ECO:0000313" key="2">
    <source>
        <dbReference type="Proteomes" id="UP000799429"/>
    </source>
</evidence>
<accession>A0A9P4S479</accession>
<sequence>MKRLLNIVDWHEMLPIHLAAKLGNLSFMSDFLDYTENSWVRDRWGRTVFYLAACRGHEGVLRWLIHKKLTTKDLICGDELSQRSPAHFAALYEHKDSFNLIMDHYGLDRILE</sequence>
<organism evidence="1 2">
    <name type="scientific">Patellaria atrata CBS 101060</name>
    <dbReference type="NCBI Taxonomy" id="1346257"/>
    <lineage>
        <taxon>Eukaryota</taxon>
        <taxon>Fungi</taxon>
        <taxon>Dikarya</taxon>
        <taxon>Ascomycota</taxon>
        <taxon>Pezizomycotina</taxon>
        <taxon>Dothideomycetes</taxon>
        <taxon>Dothideomycetes incertae sedis</taxon>
        <taxon>Patellariales</taxon>
        <taxon>Patellariaceae</taxon>
        <taxon>Patellaria</taxon>
    </lineage>
</organism>
<dbReference type="Pfam" id="PF12796">
    <property type="entry name" value="Ank_2"/>
    <property type="match status" value="1"/>
</dbReference>
<keyword evidence="2" id="KW-1185">Reference proteome</keyword>
<dbReference type="InterPro" id="IPR002110">
    <property type="entry name" value="Ankyrin_rpt"/>
</dbReference>
<protein>
    <recommendedName>
        <fullName evidence="3">Ankyrin</fullName>
    </recommendedName>
</protein>
<dbReference type="Proteomes" id="UP000799429">
    <property type="component" value="Unassembled WGS sequence"/>
</dbReference>
<dbReference type="InterPro" id="IPR036770">
    <property type="entry name" value="Ankyrin_rpt-contain_sf"/>
</dbReference>
<evidence type="ECO:0000313" key="1">
    <source>
        <dbReference type="EMBL" id="KAF2835943.1"/>
    </source>
</evidence>
<gene>
    <name evidence="1" type="ORF">M501DRAFT_314102</name>
</gene>
<name>A0A9P4S479_9PEZI</name>
<comment type="caution">
    <text evidence="1">The sequence shown here is derived from an EMBL/GenBank/DDBJ whole genome shotgun (WGS) entry which is preliminary data.</text>
</comment>
<dbReference type="OrthoDB" id="3796663at2759"/>
<dbReference type="AlphaFoldDB" id="A0A9P4S479"/>
<reference evidence="1" key="1">
    <citation type="journal article" date="2020" name="Stud. Mycol.">
        <title>101 Dothideomycetes genomes: a test case for predicting lifestyles and emergence of pathogens.</title>
        <authorList>
            <person name="Haridas S."/>
            <person name="Albert R."/>
            <person name="Binder M."/>
            <person name="Bloem J."/>
            <person name="Labutti K."/>
            <person name="Salamov A."/>
            <person name="Andreopoulos B."/>
            <person name="Baker S."/>
            <person name="Barry K."/>
            <person name="Bills G."/>
            <person name="Bluhm B."/>
            <person name="Cannon C."/>
            <person name="Castanera R."/>
            <person name="Culley D."/>
            <person name="Daum C."/>
            <person name="Ezra D."/>
            <person name="Gonzalez J."/>
            <person name="Henrissat B."/>
            <person name="Kuo A."/>
            <person name="Liang C."/>
            <person name="Lipzen A."/>
            <person name="Lutzoni F."/>
            <person name="Magnuson J."/>
            <person name="Mondo S."/>
            <person name="Nolan M."/>
            <person name="Ohm R."/>
            <person name="Pangilinan J."/>
            <person name="Park H.-J."/>
            <person name="Ramirez L."/>
            <person name="Alfaro M."/>
            <person name="Sun H."/>
            <person name="Tritt A."/>
            <person name="Yoshinaga Y."/>
            <person name="Zwiers L.-H."/>
            <person name="Turgeon B."/>
            <person name="Goodwin S."/>
            <person name="Spatafora J."/>
            <person name="Crous P."/>
            <person name="Grigoriev I."/>
        </authorList>
    </citation>
    <scope>NUCLEOTIDE SEQUENCE</scope>
    <source>
        <strain evidence="1">CBS 101060</strain>
    </source>
</reference>
<dbReference type="Gene3D" id="1.25.40.20">
    <property type="entry name" value="Ankyrin repeat-containing domain"/>
    <property type="match status" value="1"/>
</dbReference>